<feature type="region of interest" description="Disordered" evidence="1">
    <location>
        <begin position="1"/>
        <end position="52"/>
    </location>
</feature>
<sequence>MGSKTRATYTHTQTHTHEHCTHTKQEDDRRNGKERQHWQHRQQDSPRQWNVDGKLLSTATKAWPKDEKPVLAYRYRASLRLARAAIIDQIP</sequence>
<feature type="compositionally biased region" description="Basic and acidic residues" evidence="1">
    <location>
        <begin position="15"/>
        <end position="44"/>
    </location>
</feature>
<evidence type="ECO:0000313" key="2">
    <source>
        <dbReference type="EMBL" id="CAB0028040.1"/>
    </source>
</evidence>
<protein>
    <submittedName>
        <fullName evidence="2">Uncharacterized protein</fullName>
    </submittedName>
</protein>
<reference evidence="2 3" key="1">
    <citation type="submission" date="2020-02" db="EMBL/GenBank/DDBJ databases">
        <authorList>
            <person name="Ferguson B K."/>
        </authorList>
    </citation>
    <scope>NUCLEOTIDE SEQUENCE [LARGE SCALE GENOMIC DNA]</scope>
</reference>
<dbReference type="AlphaFoldDB" id="A0A6H5HW92"/>
<dbReference type="EMBL" id="CADCXV010000060">
    <property type="protein sequence ID" value="CAB0028040.1"/>
    <property type="molecule type" value="Genomic_DNA"/>
</dbReference>
<feature type="compositionally biased region" description="Low complexity" evidence="1">
    <location>
        <begin position="1"/>
        <end position="13"/>
    </location>
</feature>
<feature type="non-terminal residue" evidence="2">
    <location>
        <position position="91"/>
    </location>
</feature>
<organism evidence="2 3">
    <name type="scientific">Trichogramma brassicae</name>
    <dbReference type="NCBI Taxonomy" id="86971"/>
    <lineage>
        <taxon>Eukaryota</taxon>
        <taxon>Metazoa</taxon>
        <taxon>Ecdysozoa</taxon>
        <taxon>Arthropoda</taxon>
        <taxon>Hexapoda</taxon>
        <taxon>Insecta</taxon>
        <taxon>Pterygota</taxon>
        <taxon>Neoptera</taxon>
        <taxon>Endopterygota</taxon>
        <taxon>Hymenoptera</taxon>
        <taxon>Apocrita</taxon>
        <taxon>Proctotrupomorpha</taxon>
        <taxon>Chalcidoidea</taxon>
        <taxon>Trichogrammatidae</taxon>
        <taxon>Trichogramma</taxon>
    </lineage>
</organism>
<keyword evidence="3" id="KW-1185">Reference proteome</keyword>
<dbReference type="Proteomes" id="UP000479190">
    <property type="component" value="Unassembled WGS sequence"/>
</dbReference>
<gene>
    <name evidence="2" type="ORF">TBRA_LOCUS270</name>
</gene>
<evidence type="ECO:0000256" key="1">
    <source>
        <dbReference type="SAM" id="MobiDB-lite"/>
    </source>
</evidence>
<accession>A0A6H5HW92</accession>
<evidence type="ECO:0000313" key="3">
    <source>
        <dbReference type="Proteomes" id="UP000479190"/>
    </source>
</evidence>
<name>A0A6H5HW92_9HYME</name>
<proteinExistence type="predicted"/>